<comment type="caution">
    <text evidence="2">The sequence shown here is derived from an EMBL/GenBank/DDBJ whole genome shotgun (WGS) entry which is preliminary data.</text>
</comment>
<name>A0AAV5W8Q8_9BILA</name>
<dbReference type="AlphaFoldDB" id="A0AAV5W8Q8"/>
<evidence type="ECO:0000313" key="2">
    <source>
        <dbReference type="EMBL" id="GMT27119.1"/>
    </source>
</evidence>
<dbReference type="Proteomes" id="UP001432322">
    <property type="component" value="Unassembled WGS sequence"/>
</dbReference>
<accession>A0AAV5W8Q8</accession>
<keyword evidence="1" id="KW-0472">Membrane</keyword>
<proteinExistence type="predicted"/>
<keyword evidence="1" id="KW-0812">Transmembrane</keyword>
<evidence type="ECO:0000256" key="1">
    <source>
        <dbReference type="SAM" id="Phobius"/>
    </source>
</evidence>
<gene>
    <name evidence="2" type="ORF">PFISCL1PPCAC_18416</name>
</gene>
<keyword evidence="3" id="KW-1185">Reference proteome</keyword>
<dbReference type="EMBL" id="BTSY01000005">
    <property type="protein sequence ID" value="GMT27119.1"/>
    <property type="molecule type" value="Genomic_DNA"/>
</dbReference>
<feature type="transmembrane region" description="Helical" evidence="1">
    <location>
        <begin position="64"/>
        <end position="83"/>
    </location>
</feature>
<reference evidence="2" key="1">
    <citation type="submission" date="2023-10" db="EMBL/GenBank/DDBJ databases">
        <title>Genome assembly of Pristionchus species.</title>
        <authorList>
            <person name="Yoshida K."/>
            <person name="Sommer R.J."/>
        </authorList>
    </citation>
    <scope>NUCLEOTIDE SEQUENCE</scope>
    <source>
        <strain evidence="2">RS5133</strain>
    </source>
</reference>
<evidence type="ECO:0000313" key="3">
    <source>
        <dbReference type="Proteomes" id="UP001432322"/>
    </source>
</evidence>
<organism evidence="2 3">
    <name type="scientific">Pristionchus fissidentatus</name>
    <dbReference type="NCBI Taxonomy" id="1538716"/>
    <lineage>
        <taxon>Eukaryota</taxon>
        <taxon>Metazoa</taxon>
        <taxon>Ecdysozoa</taxon>
        <taxon>Nematoda</taxon>
        <taxon>Chromadorea</taxon>
        <taxon>Rhabditida</taxon>
        <taxon>Rhabditina</taxon>
        <taxon>Diplogasteromorpha</taxon>
        <taxon>Diplogasteroidea</taxon>
        <taxon>Neodiplogasteridae</taxon>
        <taxon>Pristionchus</taxon>
    </lineage>
</organism>
<feature type="non-terminal residue" evidence="2">
    <location>
        <position position="1"/>
    </location>
</feature>
<protein>
    <submittedName>
        <fullName evidence="2">Uncharacterized protein</fullName>
    </submittedName>
</protein>
<keyword evidence="1" id="KW-1133">Transmembrane helix</keyword>
<sequence length="112" mass="13090">RTHAVTATPRVASPVARGRVSDAAGCRFNFCKPLCNLATEAWGGFKDGFTRRQLSRRDQQRRRTVWRAIFAIIFIAAVYYTYFYKFVYYRQAYGYAQGYLDAARDFYNKKTQ</sequence>